<feature type="compositionally biased region" description="Polar residues" evidence="1">
    <location>
        <begin position="531"/>
        <end position="546"/>
    </location>
</feature>
<feature type="region of interest" description="Disordered" evidence="1">
    <location>
        <begin position="526"/>
        <end position="546"/>
    </location>
</feature>
<protein>
    <submittedName>
        <fullName evidence="3">Uncharacterized protein</fullName>
    </submittedName>
</protein>
<dbReference type="PROSITE" id="PS51257">
    <property type="entry name" value="PROKAR_LIPOPROTEIN"/>
    <property type="match status" value="1"/>
</dbReference>
<dbReference type="EMBL" id="CP065686">
    <property type="protein sequence ID" value="QPS42167.1"/>
    <property type="molecule type" value="Genomic_DNA"/>
</dbReference>
<evidence type="ECO:0000256" key="2">
    <source>
        <dbReference type="SAM" id="SignalP"/>
    </source>
</evidence>
<name>A0A7U4SRI0_9BURK</name>
<feature type="signal peptide" evidence="2">
    <location>
        <begin position="1"/>
        <end position="22"/>
    </location>
</feature>
<feature type="chain" id="PRO_5043960969" evidence="2">
    <location>
        <begin position="23"/>
        <end position="562"/>
    </location>
</feature>
<evidence type="ECO:0000256" key="1">
    <source>
        <dbReference type="SAM" id="MobiDB-lite"/>
    </source>
</evidence>
<dbReference type="KEGG" id="bhg:I6G56_11015"/>
<dbReference type="AlphaFoldDB" id="A0A7U4SRI0"/>
<reference evidence="3 4" key="1">
    <citation type="submission" date="2020-12" db="EMBL/GenBank/DDBJ databases">
        <title>FDA dAtabase for Regulatory Grade micrObial Sequences (FDA-ARGOS): Supporting development and validation of Infectious Disease Dx tests.</title>
        <authorList>
            <person name="Nelson B."/>
            <person name="Plummer A."/>
            <person name="Tallon L."/>
            <person name="Sadzewicz L."/>
            <person name="Zhao X."/>
            <person name="Boylan J."/>
            <person name="Ott S."/>
            <person name="Bowen H."/>
            <person name="Vavikolanu K."/>
            <person name="Mehta A."/>
            <person name="Aluvathingal J."/>
            <person name="Nadendla S."/>
            <person name="Myers T."/>
            <person name="Yan Y."/>
            <person name="Sichtig H."/>
        </authorList>
    </citation>
    <scope>NUCLEOTIDE SEQUENCE [LARGE SCALE GENOMIC DNA]</scope>
    <source>
        <strain evidence="3 4">FDAARGOS_899</strain>
    </source>
</reference>
<proteinExistence type="predicted"/>
<keyword evidence="2" id="KW-0732">Signal</keyword>
<gene>
    <name evidence="3" type="ORF">I6G56_11015</name>
</gene>
<evidence type="ECO:0000313" key="3">
    <source>
        <dbReference type="EMBL" id="QPS42167.1"/>
    </source>
</evidence>
<dbReference type="Proteomes" id="UP000594943">
    <property type="component" value="Chromosome 1"/>
</dbReference>
<dbReference type="RefSeq" id="WP_043282609.1">
    <property type="nucleotide sequence ID" value="NZ_CP013380.1"/>
</dbReference>
<accession>A0A7T2TY34</accession>
<evidence type="ECO:0000313" key="4">
    <source>
        <dbReference type="Proteomes" id="UP000594943"/>
    </source>
</evidence>
<organism evidence="3 4">
    <name type="scientific">Burkholderia humptydooensis</name>
    <dbReference type="NCBI Taxonomy" id="430531"/>
    <lineage>
        <taxon>Bacteria</taxon>
        <taxon>Pseudomonadati</taxon>
        <taxon>Pseudomonadota</taxon>
        <taxon>Betaproteobacteria</taxon>
        <taxon>Burkholderiales</taxon>
        <taxon>Burkholderiaceae</taxon>
        <taxon>Burkholderia</taxon>
        <taxon>pseudomallei group</taxon>
    </lineage>
</organism>
<sequence length="562" mass="54987">MHTSFPKLLSFAVMASAAILLAACGGGGSSPSATIQGKVVDFYLSGATVTFLDCGNQTTTTSTTGDFTFPANCARSALSATGGTDIGTNLPFTGVLQAPAQDNIAGVTPMVTPLSTLVAQVGAAQATSLAFKLGLPGKDLLNTDPMKDGAVLKAALVVQQVVDQISKTLIGVANSAGGTLSTDVATAAAANAVANVINNGSGVVSLNTGTVSSAIQAAVINVQSSLPTSLQSNIGNVAINAAALGAPTVTKLASNVSTGLGTINLGTDPASTVAALQKSGALNGIFDSSESTLTTTLVSAITPVALGNASLTANLTTLGNAVATGTAQTITNAANALGSAVNSTTLNQVVNLVTLTNYIQLGNVTLNNGVPVPLSPSLSVSGGSLTDVQVALTKQGSPFGTGASEVRAGMSYTFNGNTVNVIIERVVLTFNGSSLIAAIVPVGTRYAFSINGAVNASASLSTSIADNLFSTAGGGSLDLPIVIFLNKLQGAGGLTAGQIDALTPKATSTVNTTLSVSGTSGTAVKVGTGSGSNAAETATTSVSTGTDQVSGDGVTVAITVNP</sequence>
<accession>A0A7U4SRI0</accession>